<dbReference type="PANTHER" id="PTHR33050:SF7">
    <property type="entry name" value="RIBONUCLEASE H"/>
    <property type="match status" value="1"/>
</dbReference>
<evidence type="ECO:0000313" key="3">
    <source>
        <dbReference type="EMBL" id="VDI58028.1"/>
    </source>
</evidence>
<accession>A0A8B6G382</accession>
<organism evidence="3 4">
    <name type="scientific">Mytilus galloprovincialis</name>
    <name type="common">Mediterranean mussel</name>
    <dbReference type="NCBI Taxonomy" id="29158"/>
    <lineage>
        <taxon>Eukaryota</taxon>
        <taxon>Metazoa</taxon>
        <taxon>Spiralia</taxon>
        <taxon>Lophotrochozoa</taxon>
        <taxon>Mollusca</taxon>
        <taxon>Bivalvia</taxon>
        <taxon>Autobranchia</taxon>
        <taxon>Pteriomorphia</taxon>
        <taxon>Mytilida</taxon>
        <taxon>Mytiloidea</taxon>
        <taxon>Mytilidae</taxon>
        <taxon>Mytilinae</taxon>
        <taxon>Mytilus</taxon>
    </lineage>
</organism>
<name>A0A8B6G382_MYTGA</name>
<dbReference type="InterPro" id="IPR043128">
    <property type="entry name" value="Rev_trsase/Diguanyl_cyclase"/>
</dbReference>
<reference evidence="3" key="1">
    <citation type="submission" date="2018-11" db="EMBL/GenBank/DDBJ databases">
        <authorList>
            <person name="Alioto T."/>
            <person name="Alioto T."/>
        </authorList>
    </citation>
    <scope>NUCLEOTIDE SEQUENCE</scope>
</reference>
<feature type="compositionally biased region" description="Polar residues" evidence="1">
    <location>
        <begin position="94"/>
        <end position="108"/>
    </location>
</feature>
<dbReference type="Pfam" id="PF00078">
    <property type="entry name" value="RVT_1"/>
    <property type="match status" value="1"/>
</dbReference>
<protein>
    <recommendedName>
        <fullName evidence="2">Reverse transcriptase domain-containing protein</fullName>
    </recommendedName>
</protein>
<gene>
    <name evidence="3" type="ORF">MGAL_10B075025</name>
</gene>
<proteinExistence type="predicted"/>
<comment type="caution">
    <text evidence="3">The sequence shown here is derived from an EMBL/GenBank/DDBJ whole genome shotgun (WGS) entry which is preliminary data.</text>
</comment>
<dbReference type="SUPFAM" id="SSF56672">
    <property type="entry name" value="DNA/RNA polymerases"/>
    <property type="match status" value="1"/>
</dbReference>
<keyword evidence="4" id="KW-1185">Reference proteome</keyword>
<dbReference type="Gene3D" id="3.30.70.270">
    <property type="match status" value="1"/>
</dbReference>
<evidence type="ECO:0000259" key="2">
    <source>
        <dbReference type="Pfam" id="PF00078"/>
    </source>
</evidence>
<dbReference type="Proteomes" id="UP000596742">
    <property type="component" value="Unassembled WGS sequence"/>
</dbReference>
<dbReference type="EMBL" id="UYJE01007805">
    <property type="protein sequence ID" value="VDI58028.1"/>
    <property type="molecule type" value="Genomic_DNA"/>
</dbReference>
<dbReference type="Gene3D" id="3.10.10.10">
    <property type="entry name" value="HIV Type 1 Reverse Transcriptase, subunit A, domain 1"/>
    <property type="match status" value="1"/>
</dbReference>
<evidence type="ECO:0000313" key="4">
    <source>
        <dbReference type="Proteomes" id="UP000596742"/>
    </source>
</evidence>
<dbReference type="OrthoDB" id="5985998at2759"/>
<dbReference type="InterPro" id="IPR043502">
    <property type="entry name" value="DNA/RNA_pol_sf"/>
</dbReference>
<dbReference type="AlphaFoldDB" id="A0A8B6G382"/>
<dbReference type="InterPro" id="IPR000477">
    <property type="entry name" value="RT_dom"/>
</dbReference>
<evidence type="ECO:0000256" key="1">
    <source>
        <dbReference type="SAM" id="MobiDB-lite"/>
    </source>
</evidence>
<dbReference type="InterPro" id="IPR052055">
    <property type="entry name" value="Hepadnavirus_pol/RT"/>
</dbReference>
<sequence>MPSIYGPRSPELIQGEGITNHMIVRWKNQQMVMAVQTTMVQNSTPKNFFVALANSTPMTGTVVNQTAISNQQCAFTATNLVTSQEPVHSKEPHLQQSAHQKNSCQNQHEVNSSQSSVINEVEYSFDIINNYETETGKTLINVKGNLRRNVEFWKNVLCANDFIINTINLGYRIPFVSEPNLAFLRNNMSAIKYSDFVEKSISELLDTHCIKEVTCPPFVVNPLTVSVQSSGKMRLVLDLRHVNQYVDKQKVKFEGVNEALNYAVNAEYGYKFDFRSGYHHIDIHDDHQKYLGFSWKFGNKIRYYTFSVLPFGLSSAGHIFTKTVRVLVKHWRSMGYPIIVYLDDGFGLAVDFDTCTKMANQIRADLKKIWFCC</sequence>
<dbReference type="PANTHER" id="PTHR33050">
    <property type="entry name" value="REVERSE TRANSCRIPTASE DOMAIN-CONTAINING PROTEIN"/>
    <property type="match status" value="1"/>
</dbReference>
<feature type="domain" description="Reverse transcriptase" evidence="2">
    <location>
        <begin position="231"/>
        <end position="349"/>
    </location>
</feature>
<feature type="region of interest" description="Disordered" evidence="1">
    <location>
        <begin position="84"/>
        <end position="108"/>
    </location>
</feature>